<dbReference type="EMBL" id="JBHSDC010000029">
    <property type="protein sequence ID" value="MFC4233007.1"/>
    <property type="molecule type" value="Genomic_DNA"/>
</dbReference>
<keyword evidence="4" id="KW-0812">Transmembrane</keyword>
<proteinExistence type="inferred from homology"/>
<feature type="transmembrane region" description="Helical" evidence="4">
    <location>
        <begin position="1033"/>
        <end position="1057"/>
    </location>
</feature>
<dbReference type="InterPro" id="IPR029070">
    <property type="entry name" value="Chitinase_insertion_sf"/>
</dbReference>
<evidence type="ECO:0000259" key="6">
    <source>
        <dbReference type="PROSITE" id="PS51910"/>
    </source>
</evidence>
<keyword evidence="4" id="KW-0472">Membrane</keyword>
<evidence type="ECO:0000256" key="3">
    <source>
        <dbReference type="ARBA" id="ARBA00022679"/>
    </source>
</evidence>
<feature type="domain" description="NodB homology" evidence="5">
    <location>
        <begin position="494"/>
        <end position="693"/>
    </location>
</feature>
<protein>
    <submittedName>
        <fullName evidence="7">Polysaccharide deacetylase family protein</fullName>
    </submittedName>
</protein>
<comment type="similarity">
    <text evidence="1">Belongs to the glycosyltransferase 2 family.</text>
</comment>
<gene>
    <name evidence="7" type="ORF">ACFOW1_13990</name>
</gene>
<reference evidence="8" key="1">
    <citation type="journal article" date="2019" name="Int. J. Syst. Evol. Microbiol.">
        <title>The Global Catalogue of Microorganisms (GCM) 10K type strain sequencing project: providing services to taxonomists for standard genome sequencing and annotation.</title>
        <authorList>
            <consortium name="The Broad Institute Genomics Platform"/>
            <consortium name="The Broad Institute Genome Sequencing Center for Infectious Disease"/>
            <person name="Wu L."/>
            <person name="Ma J."/>
        </authorList>
    </citation>
    <scope>NUCLEOTIDE SEQUENCE [LARGE SCALE GENOMIC DNA]</scope>
    <source>
        <strain evidence="8">CECT 8010</strain>
    </source>
</reference>
<name>A0ABV8PYG2_9BACT</name>
<feature type="domain" description="GH18" evidence="6">
    <location>
        <begin position="114"/>
        <end position="429"/>
    </location>
</feature>
<dbReference type="PANTHER" id="PTHR43630">
    <property type="entry name" value="POLY-BETA-1,6-N-ACETYL-D-GLUCOSAMINE SYNTHASE"/>
    <property type="match status" value="1"/>
</dbReference>
<dbReference type="InterPro" id="IPR011583">
    <property type="entry name" value="Chitinase_II/V-like_cat"/>
</dbReference>
<evidence type="ECO:0000256" key="4">
    <source>
        <dbReference type="SAM" id="Phobius"/>
    </source>
</evidence>
<keyword evidence="3" id="KW-0808">Transferase</keyword>
<evidence type="ECO:0000313" key="8">
    <source>
        <dbReference type="Proteomes" id="UP001595906"/>
    </source>
</evidence>
<dbReference type="Pfam" id="PF00704">
    <property type="entry name" value="Glyco_hydro_18"/>
    <property type="match status" value="1"/>
</dbReference>
<dbReference type="InterPro" id="IPR001223">
    <property type="entry name" value="Glyco_hydro18_cat"/>
</dbReference>
<dbReference type="SUPFAM" id="SSF51445">
    <property type="entry name" value="(Trans)glycosidases"/>
    <property type="match status" value="1"/>
</dbReference>
<comment type="caution">
    <text evidence="7">The sequence shown here is derived from an EMBL/GenBank/DDBJ whole genome shotgun (WGS) entry which is preliminary data.</text>
</comment>
<dbReference type="Gene3D" id="3.10.50.10">
    <property type="match status" value="1"/>
</dbReference>
<dbReference type="PANTHER" id="PTHR43630:SF1">
    <property type="entry name" value="POLY-BETA-1,6-N-ACETYL-D-GLUCOSAMINE SYNTHASE"/>
    <property type="match status" value="1"/>
</dbReference>
<dbReference type="SUPFAM" id="SSF53448">
    <property type="entry name" value="Nucleotide-diphospho-sugar transferases"/>
    <property type="match status" value="1"/>
</dbReference>
<feature type="transmembrane region" description="Helical" evidence="4">
    <location>
        <begin position="1063"/>
        <end position="1084"/>
    </location>
</feature>
<keyword evidence="2" id="KW-0328">Glycosyltransferase</keyword>
<dbReference type="SMART" id="SM00636">
    <property type="entry name" value="Glyco_18"/>
    <property type="match status" value="1"/>
</dbReference>
<dbReference type="InterPro" id="IPR029044">
    <property type="entry name" value="Nucleotide-diphossugar_trans"/>
</dbReference>
<feature type="transmembrane region" description="Helical" evidence="4">
    <location>
        <begin position="26"/>
        <end position="47"/>
    </location>
</feature>
<dbReference type="InterPro" id="IPR002509">
    <property type="entry name" value="NODB_dom"/>
</dbReference>
<evidence type="ECO:0000313" key="7">
    <source>
        <dbReference type="EMBL" id="MFC4233007.1"/>
    </source>
</evidence>
<dbReference type="RefSeq" id="WP_379015097.1">
    <property type="nucleotide sequence ID" value="NZ_JBHSDC010000029.1"/>
</dbReference>
<dbReference type="CDD" id="cd06423">
    <property type="entry name" value="CESA_like"/>
    <property type="match status" value="1"/>
</dbReference>
<keyword evidence="4" id="KW-1133">Transmembrane helix</keyword>
<feature type="transmembrane region" description="Helical" evidence="4">
    <location>
        <begin position="734"/>
        <end position="760"/>
    </location>
</feature>
<evidence type="ECO:0000256" key="2">
    <source>
        <dbReference type="ARBA" id="ARBA00022676"/>
    </source>
</evidence>
<dbReference type="Pfam" id="PF00535">
    <property type="entry name" value="Glycos_transf_2"/>
    <property type="match status" value="1"/>
</dbReference>
<evidence type="ECO:0000256" key="1">
    <source>
        <dbReference type="ARBA" id="ARBA00006739"/>
    </source>
</evidence>
<dbReference type="Gene3D" id="3.20.20.370">
    <property type="entry name" value="Glycoside hydrolase/deacetylase"/>
    <property type="match status" value="1"/>
</dbReference>
<dbReference type="PROSITE" id="PS51677">
    <property type="entry name" value="NODB"/>
    <property type="match status" value="1"/>
</dbReference>
<dbReference type="PROSITE" id="PS51910">
    <property type="entry name" value="GH18_2"/>
    <property type="match status" value="1"/>
</dbReference>
<dbReference type="Proteomes" id="UP001595906">
    <property type="component" value="Unassembled WGS sequence"/>
</dbReference>
<keyword evidence="8" id="KW-1185">Reference proteome</keyword>
<dbReference type="InterPro" id="IPR011330">
    <property type="entry name" value="Glyco_hydro/deAcase_b/a-brl"/>
</dbReference>
<dbReference type="SUPFAM" id="SSF88713">
    <property type="entry name" value="Glycoside hydrolase/deacetylase"/>
    <property type="match status" value="1"/>
</dbReference>
<dbReference type="InterPro" id="IPR017853">
    <property type="entry name" value="GH"/>
</dbReference>
<dbReference type="InterPro" id="IPR001173">
    <property type="entry name" value="Glyco_trans_2-like"/>
</dbReference>
<sequence length="1141" mass="129364">MAQDNSQIFQTNNPTRWQRFKWAGRIILVLALVALAAVLIALFNASLPDIPLEGRAIKKVLTEKIPEYRESKMGREYRGMRKFIEEKWAKGEGVGQKNPNLDLSTSSLFNDSLGIRAAFYVNWDPQSFLSLRRNINKVNLVLPEWFFIDPKSDTLIANIDKKGFDVIKAAKVKVMPILSNNYNSVFSGAALHRILNNKAKKDRLIADVLKLIIKYKFAGINVDFEELKESNNETLNNFQKELYTTLHANGFMVTQNVSPFNEDYDYKRLSNYNDYIFLMAYDEHSESTGPGPISGQRWIEAAVDHLAKVVPAKKIVLNIAAYGYDWKNGKVENTPLTYQQALVTARESDGIVDFDNDSYNLHYQYYDEHEILHEVHFTDAATNFNTLRFATEYGLAGTAIWRLGAEDNRLWDFYNLPMTKQALRKFDFNEFSKVTGLSEVDFMGQGEILDVVSTPKDGNIKCELDSADMVISEENYVTLPSSYVVKKWGYTSKPEIVLTYDDGPDPKYTKQILDTLAYYNVKASFFLVGLEAEKNIPLVKRIFREGHEIGNHTFTHPDMSAVGNQRALLEMDATRLLIECITGHSTILFRAPFNADYEPQKHEEIEPVALSRSRNYITVGEGLDPEDWQKGLYKNFTADTIFNRVKRAYDDHLASGDSVNIILLHDAGGDRSQTVLATGMLIRYFKAKGYEFTTVANLLGKKTDEIMPPVPHGNGYYLLQVNYAIAEIGYLSGYIFYALFLVFMLLSAIRLLTLGVLAIIQKKKEQRLAPIMPTPLPLVSIIVPAYNEEVNIIDSLNNLLKCDYANFNIIFVDDGSKDTTWQKVNNAFGNHPIIKLYTKVNGGKASALNLGIAQTNASYVVCIDADTKLAQNAVSKLMENFFVEKTGNEKEVGAVAGIVKVGNEVNILTKWQSIEYITSQNFDRKGFAYANAITVVPGAIGAFKKQAIIDAGGFTTDTLAEDCDLTIRIIREGYTIANEPRAIAYTEAPETVKQFMKQRYRWSFGVMQTFYKHRDLMLNVNHRSLGFIAMPDILLFKYIIPFFTPLADLLMLIGLLTDNAKLIGLYYILFTIVDAAIAALSFLFDKENPTKLIWLIPQRIIYRWLMMIVLFRSFKRAIKGELQHWGVLKRTGNVKMVREAK</sequence>
<dbReference type="Gene3D" id="3.20.20.80">
    <property type="entry name" value="Glycosidases"/>
    <property type="match status" value="1"/>
</dbReference>
<evidence type="ECO:0000259" key="5">
    <source>
        <dbReference type="PROSITE" id="PS51677"/>
    </source>
</evidence>
<organism evidence="7 8">
    <name type="scientific">Parasediminibacterium paludis</name>
    <dbReference type="NCBI Taxonomy" id="908966"/>
    <lineage>
        <taxon>Bacteria</taxon>
        <taxon>Pseudomonadati</taxon>
        <taxon>Bacteroidota</taxon>
        <taxon>Chitinophagia</taxon>
        <taxon>Chitinophagales</taxon>
        <taxon>Chitinophagaceae</taxon>
        <taxon>Parasediminibacterium</taxon>
    </lineage>
</organism>
<dbReference type="Pfam" id="PF01522">
    <property type="entry name" value="Polysacc_deac_1"/>
    <property type="match status" value="1"/>
</dbReference>
<dbReference type="Gene3D" id="3.90.550.10">
    <property type="entry name" value="Spore Coat Polysaccharide Biosynthesis Protein SpsA, Chain A"/>
    <property type="match status" value="1"/>
</dbReference>
<accession>A0ABV8PYG2</accession>